<organism evidence="10 11">
    <name type="scientific">Mycolicibacterium parafortuitum</name>
    <name type="common">Mycobacterium parafortuitum</name>
    <dbReference type="NCBI Taxonomy" id="39692"/>
    <lineage>
        <taxon>Bacteria</taxon>
        <taxon>Bacillati</taxon>
        <taxon>Actinomycetota</taxon>
        <taxon>Actinomycetes</taxon>
        <taxon>Mycobacteriales</taxon>
        <taxon>Mycobacteriaceae</taxon>
        <taxon>Mycolicibacterium</taxon>
    </lineage>
</organism>
<dbReference type="InterPro" id="IPR052161">
    <property type="entry name" value="Mycobact_Acyl-CoA_DH"/>
</dbReference>
<feature type="domain" description="Acyl-CoA dehydrogenase/oxidase N-terminal" evidence="9">
    <location>
        <begin position="63"/>
        <end position="141"/>
    </location>
</feature>
<evidence type="ECO:0000256" key="2">
    <source>
        <dbReference type="ARBA" id="ARBA00009347"/>
    </source>
</evidence>
<dbReference type="Gene3D" id="1.10.540.10">
    <property type="entry name" value="Acyl-CoA dehydrogenase/oxidase, N-terminal domain"/>
    <property type="match status" value="1"/>
</dbReference>
<keyword evidence="11" id="KW-1185">Reference proteome</keyword>
<dbReference type="GO" id="GO:0016627">
    <property type="term" value="F:oxidoreductase activity, acting on the CH-CH group of donors"/>
    <property type="evidence" value="ECO:0007669"/>
    <property type="project" value="InterPro"/>
</dbReference>
<keyword evidence="4 6" id="KW-0274">FAD</keyword>
<sequence length="405" mass="44159">MDWQDTADEAAFRAQVATFVRERFPRDYRPDPLAEHSVEPEDVWGYNWPVDRVSEDPQRRDGARQWASALAEKGWIAPGWPVEFGGAGLSATHEAILQEEFMRAGVPTVNGNGALLLGPTLLRHGNRAQWEAHLPGIASGEVVWAQGFSEPEAGSDLAGVRTTAVRDGDHYIVNGQKIWTSLGQYADWLFLLVRTDPAAPKHKGLSFLLVDATTPGITIRPITDIRGAAPFAEIFFDDVRVPAGNLVGDENGGWAVAMTALNLERAGIGAVVKFDRAVHSLIAHVRDGAGTGYLRADQTRLRQEITRRHVEVRVLHNLARLTISTGGSGYEASVNQLFSAELHQRLARTGHDALGSAGQIWRSPTAPDASRFTHMRFDAVAATFLGGSTEIQRTIIATRGLGLTR</sequence>
<dbReference type="SUPFAM" id="SSF47203">
    <property type="entry name" value="Acyl-CoA dehydrogenase C-terminal domain-like"/>
    <property type="match status" value="1"/>
</dbReference>
<comment type="cofactor">
    <cofactor evidence="1 6">
        <name>FAD</name>
        <dbReference type="ChEBI" id="CHEBI:57692"/>
    </cofactor>
</comment>
<reference evidence="10 11" key="1">
    <citation type="submission" date="2018-05" db="EMBL/GenBank/DDBJ databases">
        <authorList>
            <consortium name="IHU Genomes"/>
        </authorList>
    </citation>
    <scope>NUCLEOTIDE SEQUENCE [LARGE SCALE GENOMIC DNA]</scope>
    <source>
        <strain evidence="10 11">P7335</strain>
    </source>
</reference>
<dbReference type="GO" id="GO:0005886">
    <property type="term" value="C:plasma membrane"/>
    <property type="evidence" value="ECO:0007669"/>
    <property type="project" value="TreeGrafter"/>
</dbReference>
<accession>A0A375YJS8</accession>
<feature type="domain" description="Acyl-CoA oxidase/dehydrogenase middle" evidence="8">
    <location>
        <begin position="145"/>
        <end position="239"/>
    </location>
</feature>
<dbReference type="RefSeq" id="WP_083145680.1">
    <property type="nucleotide sequence ID" value="NZ_MVID01000025.1"/>
</dbReference>
<dbReference type="InterPro" id="IPR006091">
    <property type="entry name" value="Acyl-CoA_Oxase/DH_mid-dom"/>
</dbReference>
<dbReference type="InterPro" id="IPR009075">
    <property type="entry name" value="AcylCo_DH/oxidase_C"/>
</dbReference>
<dbReference type="Gene3D" id="2.40.110.10">
    <property type="entry name" value="Butyryl-CoA Dehydrogenase, subunit A, domain 2"/>
    <property type="match status" value="1"/>
</dbReference>
<evidence type="ECO:0000256" key="5">
    <source>
        <dbReference type="ARBA" id="ARBA00023002"/>
    </source>
</evidence>
<feature type="domain" description="Acyl-CoA dehydrogenase/oxidase C-terminal" evidence="7">
    <location>
        <begin position="251"/>
        <end position="399"/>
    </location>
</feature>
<keyword evidence="3 6" id="KW-0285">Flavoprotein</keyword>
<proteinExistence type="inferred from homology"/>
<dbReference type="Proteomes" id="UP000252008">
    <property type="component" value="Unassembled WGS sequence"/>
</dbReference>
<dbReference type="Pfam" id="PF02770">
    <property type="entry name" value="Acyl-CoA_dh_M"/>
    <property type="match status" value="1"/>
</dbReference>
<name>A0A375YJS8_MYCPF</name>
<keyword evidence="5 6" id="KW-0560">Oxidoreductase</keyword>
<dbReference type="PANTHER" id="PTHR43292">
    <property type="entry name" value="ACYL-COA DEHYDROGENASE"/>
    <property type="match status" value="1"/>
</dbReference>
<evidence type="ECO:0000259" key="7">
    <source>
        <dbReference type="Pfam" id="PF00441"/>
    </source>
</evidence>
<evidence type="ECO:0000259" key="8">
    <source>
        <dbReference type="Pfam" id="PF02770"/>
    </source>
</evidence>
<evidence type="ECO:0000256" key="6">
    <source>
        <dbReference type="RuleBase" id="RU362125"/>
    </source>
</evidence>
<dbReference type="InterPro" id="IPR009100">
    <property type="entry name" value="AcylCoA_DH/oxidase_NM_dom_sf"/>
</dbReference>
<dbReference type="PANTHER" id="PTHR43292:SF3">
    <property type="entry name" value="ACYL-COA DEHYDROGENASE FADE29"/>
    <property type="match status" value="1"/>
</dbReference>
<dbReference type="InterPro" id="IPR037069">
    <property type="entry name" value="AcylCoA_DH/ox_N_sf"/>
</dbReference>
<dbReference type="Pfam" id="PF02771">
    <property type="entry name" value="Acyl-CoA_dh_N"/>
    <property type="match status" value="1"/>
</dbReference>
<evidence type="ECO:0000256" key="4">
    <source>
        <dbReference type="ARBA" id="ARBA00022827"/>
    </source>
</evidence>
<protein>
    <submittedName>
        <fullName evidence="10">Acyl-CoA dehydrogenase family protein [Hyphomonas neptunium ATCC]</fullName>
    </submittedName>
</protein>
<dbReference type="STRING" id="39692.BST38_22405"/>
<dbReference type="FunFam" id="2.40.110.10:FF:000011">
    <property type="entry name" value="Acyl-CoA dehydrogenase FadE34"/>
    <property type="match status" value="1"/>
</dbReference>
<dbReference type="InterPro" id="IPR013786">
    <property type="entry name" value="AcylCoA_DH/ox_N"/>
</dbReference>
<dbReference type="Gene3D" id="1.20.140.10">
    <property type="entry name" value="Butyryl-CoA Dehydrogenase, subunit A, domain 3"/>
    <property type="match status" value="1"/>
</dbReference>
<dbReference type="InterPro" id="IPR046373">
    <property type="entry name" value="Acyl-CoA_Oxase/DH_mid-dom_sf"/>
</dbReference>
<evidence type="ECO:0000259" key="9">
    <source>
        <dbReference type="Pfam" id="PF02771"/>
    </source>
</evidence>
<dbReference type="EMBL" id="UEGS01000001">
    <property type="protein sequence ID" value="SRX81361.1"/>
    <property type="molecule type" value="Genomic_DNA"/>
</dbReference>
<dbReference type="InterPro" id="IPR036250">
    <property type="entry name" value="AcylCo_DH-like_C"/>
</dbReference>
<evidence type="ECO:0000256" key="1">
    <source>
        <dbReference type="ARBA" id="ARBA00001974"/>
    </source>
</evidence>
<comment type="similarity">
    <text evidence="2 6">Belongs to the acyl-CoA dehydrogenase family.</text>
</comment>
<dbReference type="AlphaFoldDB" id="A0A375YJS8"/>
<dbReference type="SUPFAM" id="SSF56645">
    <property type="entry name" value="Acyl-CoA dehydrogenase NM domain-like"/>
    <property type="match status" value="1"/>
</dbReference>
<evidence type="ECO:0000256" key="3">
    <source>
        <dbReference type="ARBA" id="ARBA00022630"/>
    </source>
</evidence>
<dbReference type="GO" id="GO:0050660">
    <property type="term" value="F:flavin adenine dinucleotide binding"/>
    <property type="evidence" value="ECO:0007669"/>
    <property type="project" value="InterPro"/>
</dbReference>
<dbReference type="Pfam" id="PF00441">
    <property type="entry name" value="Acyl-CoA_dh_1"/>
    <property type="match status" value="1"/>
</dbReference>
<evidence type="ECO:0000313" key="10">
    <source>
        <dbReference type="EMBL" id="SRX81361.1"/>
    </source>
</evidence>
<evidence type="ECO:0000313" key="11">
    <source>
        <dbReference type="Proteomes" id="UP000252008"/>
    </source>
</evidence>
<gene>
    <name evidence="10" type="ORF">MPP7335_03111</name>
</gene>